<evidence type="ECO:0000256" key="1">
    <source>
        <dbReference type="ARBA" id="ARBA00004141"/>
    </source>
</evidence>
<keyword evidence="6" id="KW-0813">Transport</keyword>
<dbReference type="RefSeq" id="WP_378613366.1">
    <property type="nucleotide sequence ID" value="NZ_JBHSAX010000014.1"/>
</dbReference>
<proteinExistence type="inferred from homology"/>
<reference evidence="9" key="1">
    <citation type="journal article" date="2019" name="Int. J. Syst. Evol. Microbiol.">
        <title>The Global Catalogue of Microorganisms (GCM) 10K type strain sequencing project: providing services to taxonomists for standard genome sequencing and annotation.</title>
        <authorList>
            <consortium name="The Broad Institute Genomics Platform"/>
            <consortium name="The Broad Institute Genome Sequencing Center for Infectious Disease"/>
            <person name="Wu L."/>
            <person name="Ma J."/>
        </authorList>
    </citation>
    <scope>NUCLEOTIDE SEQUENCE [LARGE SCALE GENOMIC DNA]</scope>
    <source>
        <strain evidence="9">CGMCC 4.7330</strain>
    </source>
</reference>
<sequence>MTAVLSRPQPAPLADTLTMLRRNLLHARRYPSMVFGVIVMPVILMLVFNYVFGGALQLSSGGKYIDYLAPGMLLMIPAYMTVSVCVAVCTDTTKGIVNRFRTMAIAQPAVLAGHVLGTLIQSALGLTGMALVALLIGWRPDASALEWVAAAGLLGLLVFSLTWLAVACGLLAANPEGASNMLFPVVLLPFLGSGLVATETMPVGMRQFAEYQPFTPITETVRGLLMGTEIGNSWIIALAWCVGIGIVGFLWSRSIFARRGR</sequence>
<organism evidence="8 9">
    <name type="scientific">Nocardia jiangsuensis</name>
    <dbReference type="NCBI Taxonomy" id="1691563"/>
    <lineage>
        <taxon>Bacteria</taxon>
        <taxon>Bacillati</taxon>
        <taxon>Actinomycetota</taxon>
        <taxon>Actinomycetes</taxon>
        <taxon>Mycobacteriales</taxon>
        <taxon>Nocardiaceae</taxon>
        <taxon>Nocardia</taxon>
    </lineage>
</organism>
<comment type="caution">
    <text evidence="8">The sequence shown here is derived from an EMBL/GenBank/DDBJ whole genome shotgun (WGS) entry which is preliminary data.</text>
</comment>
<evidence type="ECO:0000256" key="3">
    <source>
        <dbReference type="ARBA" id="ARBA00022989"/>
    </source>
</evidence>
<evidence type="ECO:0000256" key="5">
    <source>
        <dbReference type="ARBA" id="ARBA00023251"/>
    </source>
</evidence>
<keyword evidence="3 6" id="KW-1133">Transmembrane helix</keyword>
<keyword evidence="9" id="KW-1185">Reference proteome</keyword>
<evidence type="ECO:0000313" key="9">
    <source>
        <dbReference type="Proteomes" id="UP001595696"/>
    </source>
</evidence>
<dbReference type="InterPro" id="IPR000412">
    <property type="entry name" value="ABC_2_transport"/>
</dbReference>
<keyword evidence="2 6" id="KW-0812">Transmembrane</keyword>
<feature type="transmembrane region" description="Helical" evidence="6">
    <location>
        <begin position="233"/>
        <end position="251"/>
    </location>
</feature>
<dbReference type="PIRSF" id="PIRSF006648">
    <property type="entry name" value="DrrB"/>
    <property type="match status" value="1"/>
</dbReference>
<evidence type="ECO:0000259" key="7">
    <source>
        <dbReference type="PROSITE" id="PS51012"/>
    </source>
</evidence>
<feature type="transmembrane region" description="Helical" evidence="6">
    <location>
        <begin position="30"/>
        <end position="52"/>
    </location>
</feature>
<feature type="transmembrane region" description="Helical" evidence="6">
    <location>
        <begin position="64"/>
        <end position="89"/>
    </location>
</feature>
<evidence type="ECO:0000313" key="8">
    <source>
        <dbReference type="EMBL" id="MFC3963615.1"/>
    </source>
</evidence>
<feature type="transmembrane region" description="Helical" evidence="6">
    <location>
        <begin position="180"/>
        <end position="198"/>
    </location>
</feature>
<dbReference type="EMBL" id="JBHSAX010000014">
    <property type="protein sequence ID" value="MFC3963615.1"/>
    <property type="molecule type" value="Genomic_DNA"/>
</dbReference>
<evidence type="ECO:0000256" key="4">
    <source>
        <dbReference type="ARBA" id="ARBA00023136"/>
    </source>
</evidence>
<dbReference type="Pfam" id="PF01061">
    <property type="entry name" value="ABC2_membrane"/>
    <property type="match status" value="1"/>
</dbReference>
<dbReference type="PANTHER" id="PTHR43229:SF2">
    <property type="entry name" value="NODULATION PROTEIN J"/>
    <property type="match status" value="1"/>
</dbReference>
<feature type="transmembrane region" description="Helical" evidence="6">
    <location>
        <begin position="110"/>
        <end position="136"/>
    </location>
</feature>
<feature type="transmembrane region" description="Helical" evidence="6">
    <location>
        <begin position="148"/>
        <end position="173"/>
    </location>
</feature>
<evidence type="ECO:0000256" key="6">
    <source>
        <dbReference type="RuleBase" id="RU361157"/>
    </source>
</evidence>
<evidence type="ECO:0000256" key="2">
    <source>
        <dbReference type="ARBA" id="ARBA00022692"/>
    </source>
</evidence>
<dbReference type="PANTHER" id="PTHR43229">
    <property type="entry name" value="NODULATION PROTEIN J"/>
    <property type="match status" value="1"/>
</dbReference>
<dbReference type="PROSITE" id="PS51012">
    <property type="entry name" value="ABC_TM2"/>
    <property type="match status" value="1"/>
</dbReference>
<dbReference type="Proteomes" id="UP001595696">
    <property type="component" value="Unassembled WGS sequence"/>
</dbReference>
<name>A0ABV8DTY6_9NOCA</name>
<accession>A0ABV8DTY6</accession>
<dbReference type="InterPro" id="IPR047817">
    <property type="entry name" value="ABC2_TM_bact-type"/>
</dbReference>
<keyword evidence="6" id="KW-1003">Cell membrane</keyword>
<gene>
    <name evidence="8" type="ORF">ACFO0B_16610</name>
</gene>
<keyword evidence="5" id="KW-0046">Antibiotic resistance</keyword>
<protein>
    <recommendedName>
        <fullName evidence="6">Transport permease protein</fullName>
    </recommendedName>
</protein>
<feature type="domain" description="ABC transmembrane type-2" evidence="7">
    <location>
        <begin position="32"/>
        <end position="259"/>
    </location>
</feature>
<comment type="subcellular location">
    <subcellularLocation>
        <location evidence="6">Cell membrane</location>
        <topology evidence="6">Multi-pass membrane protein</topology>
    </subcellularLocation>
    <subcellularLocation>
        <location evidence="1">Membrane</location>
        <topology evidence="1">Multi-pass membrane protein</topology>
    </subcellularLocation>
</comment>
<comment type="similarity">
    <text evidence="6">Belongs to the ABC-2 integral membrane protein family.</text>
</comment>
<dbReference type="InterPro" id="IPR013525">
    <property type="entry name" value="ABC2_TM"/>
</dbReference>
<keyword evidence="4 6" id="KW-0472">Membrane</keyword>
<dbReference type="InterPro" id="IPR051784">
    <property type="entry name" value="Nod_factor_ABC_transporter"/>
</dbReference>